<comment type="caution">
    <text evidence="2">The sequence shown here is derived from an EMBL/GenBank/DDBJ whole genome shotgun (WGS) entry which is preliminary data.</text>
</comment>
<feature type="non-terminal residue" evidence="2">
    <location>
        <position position="1"/>
    </location>
</feature>
<gene>
    <name evidence="2" type="ORF">UU67_C0020G0001</name>
</gene>
<evidence type="ECO:0000313" key="2">
    <source>
        <dbReference type="EMBL" id="KKS13680.1"/>
    </source>
</evidence>
<name>A0A0G0WLL2_9BACT</name>
<protein>
    <submittedName>
        <fullName evidence="2">Uncharacterized protein</fullName>
    </submittedName>
</protein>
<dbReference type="Proteomes" id="UP000034753">
    <property type="component" value="Unassembled WGS sequence"/>
</dbReference>
<proteinExistence type="predicted"/>
<feature type="region of interest" description="Disordered" evidence="1">
    <location>
        <begin position="1"/>
        <end position="26"/>
    </location>
</feature>
<dbReference type="EMBL" id="LCBN01000020">
    <property type="protein sequence ID" value="KKS13680.1"/>
    <property type="molecule type" value="Genomic_DNA"/>
</dbReference>
<accession>A0A0G0WLL2</accession>
<sequence length="63" mass="7230">DGVDRSDVVLGRQGAGRRDRRSRQKQLRRECNVLRLAEVEHGLHVQLLRISTKLTSGRIPKRS</sequence>
<dbReference type="AlphaFoldDB" id="A0A0G0WLL2"/>
<evidence type="ECO:0000313" key="3">
    <source>
        <dbReference type="Proteomes" id="UP000034753"/>
    </source>
</evidence>
<organism evidence="2 3">
    <name type="scientific">Candidatus Daviesbacteria bacterium GW2011_GWB1_41_5</name>
    <dbReference type="NCBI Taxonomy" id="1618429"/>
    <lineage>
        <taxon>Bacteria</taxon>
        <taxon>Candidatus Daviesiibacteriota</taxon>
    </lineage>
</organism>
<evidence type="ECO:0000256" key="1">
    <source>
        <dbReference type="SAM" id="MobiDB-lite"/>
    </source>
</evidence>
<reference evidence="2 3" key="1">
    <citation type="journal article" date="2015" name="Nature">
        <title>rRNA introns, odd ribosomes, and small enigmatic genomes across a large radiation of phyla.</title>
        <authorList>
            <person name="Brown C.T."/>
            <person name="Hug L.A."/>
            <person name="Thomas B.C."/>
            <person name="Sharon I."/>
            <person name="Castelle C.J."/>
            <person name="Singh A."/>
            <person name="Wilkins M.J."/>
            <person name="Williams K.H."/>
            <person name="Banfield J.F."/>
        </authorList>
    </citation>
    <scope>NUCLEOTIDE SEQUENCE [LARGE SCALE GENOMIC DNA]</scope>
</reference>